<evidence type="ECO:0000313" key="17">
    <source>
        <dbReference type="EMBL" id="EFM65180.1"/>
    </source>
</evidence>
<evidence type="ECO:0000256" key="4">
    <source>
        <dbReference type="ARBA" id="ARBA00022898"/>
    </source>
</evidence>
<comment type="catalytic activity">
    <reaction evidence="7 12 14">
        <text>meso-2,6-diaminopimelate + H(+) = L-lysine + CO2</text>
        <dbReference type="Rhea" id="RHEA:15101"/>
        <dbReference type="ChEBI" id="CHEBI:15378"/>
        <dbReference type="ChEBI" id="CHEBI:16526"/>
        <dbReference type="ChEBI" id="CHEBI:32551"/>
        <dbReference type="ChEBI" id="CHEBI:57791"/>
        <dbReference type="EC" id="4.1.1.20"/>
    </reaction>
</comment>
<evidence type="ECO:0000256" key="8">
    <source>
        <dbReference type="ARBA" id="ARBA00060643"/>
    </source>
</evidence>
<dbReference type="Gene3D" id="3.20.20.10">
    <property type="entry name" value="Alanine racemase"/>
    <property type="match status" value="1"/>
</dbReference>
<dbReference type="EC" id="4.1.1.20" evidence="10 12"/>
<keyword evidence="6 12" id="KW-0456">Lyase</keyword>
<evidence type="ECO:0000256" key="6">
    <source>
        <dbReference type="ARBA" id="ARBA00023239"/>
    </source>
</evidence>
<organism evidence="17 18">
    <name type="scientific">Peptostreptococcus stomatis DSM 17678</name>
    <dbReference type="NCBI Taxonomy" id="596315"/>
    <lineage>
        <taxon>Bacteria</taxon>
        <taxon>Bacillati</taxon>
        <taxon>Bacillota</taxon>
        <taxon>Clostridia</taxon>
        <taxon>Peptostreptococcales</taxon>
        <taxon>Peptostreptococcaceae</taxon>
        <taxon>Peptostreptococcus</taxon>
    </lineage>
</organism>
<evidence type="ECO:0000256" key="1">
    <source>
        <dbReference type="ARBA" id="ARBA00001933"/>
    </source>
</evidence>
<evidence type="ECO:0000256" key="10">
    <source>
        <dbReference type="ARBA" id="ARBA00066427"/>
    </source>
</evidence>
<dbReference type="GO" id="GO:0030170">
    <property type="term" value="F:pyridoxal phosphate binding"/>
    <property type="evidence" value="ECO:0007669"/>
    <property type="project" value="UniProtKB-UniRule"/>
</dbReference>
<comment type="similarity">
    <text evidence="9 12">Belongs to the Orn/Lys/Arg decarboxylase class-II family. LysA subfamily.</text>
</comment>
<comment type="function">
    <text evidence="12">Specifically catalyzes the decarboxylation of meso-diaminopimelate (meso-DAP) to L-lysine.</text>
</comment>
<dbReference type="EMBL" id="ADGQ01000019">
    <property type="protein sequence ID" value="EFM65180.1"/>
    <property type="molecule type" value="Genomic_DNA"/>
</dbReference>
<keyword evidence="3 12" id="KW-0210">Decarboxylase</keyword>
<dbReference type="SUPFAM" id="SSF51419">
    <property type="entry name" value="PLP-binding barrel"/>
    <property type="match status" value="1"/>
</dbReference>
<evidence type="ECO:0000256" key="3">
    <source>
        <dbReference type="ARBA" id="ARBA00022793"/>
    </source>
</evidence>
<reference evidence="17 18" key="1">
    <citation type="submission" date="2010-08" db="EMBL/GenBank/DDBJ databases">
        <authorList>
            <person name="Harkins D.M."/>
            <person name="Madupu R."/>
            <person name="Durkin A.S."/>
            <person name="Torralba M."/>
            <person name="Methe B."/>
            <person name="Sutton G.G."/>
            <person name="Nelson K.E."/>
        </authorList>
    </citation>
    <scope>NUCLEOTIDE SEQUENCE [LARGE SCALE GENOMIC DNA]</scope>
    <source>
        <strain evidence="17 18">DSM 17678</strain>
    </source>
</reference>
<dbReference type="InterPro" id="IPR002986">
    <property type="entry name" value="DAP_deCOOHase_LysA"/>
</dbReference>
<dbReference type="InterPro" id="IPR029066">
    <property type="entry name" value="PLP-binding_barrel"/>
</dbReference>
<dbReference type="eggNOG" id="COG0019">
    <property type="taxonomic scope" value="Bacteria"/>
</dbReference>
<dbReference type="GO" id="GO:0008836">
    <property type="term" value="F:diaminopimelate decarboxylase activity"/>
    <property type="evidence" value="ECO:0007669"/>
    <property type="project" value="UniProtKB-UniRule"/>
</dbReference>
<feature type="binding site" evidence="12">
    <location>
        <position position="390"/>
    </location>
    <ligand>
        <name>substrate</name>
    </ligand>
</feature>
<accession>E0E1Q1</accession>
<dbReference type="STRING" id="596315.HMPREF0634_0188"/>
<comment type="cofactor">
    <cofactor evidence="1 12 13 14">
        <name>pyridoxal 5'-phosphate</name>
        <dbReference type="ChEBI" id="CHEBI:597326"/>
    </cofactor>
</comment>
<gene>
    <name evidence="12 17" type="primary">lysA</name>
    <name evidence="17" type="ORF">HMPREF0634_0188</name>
</gene>
<dbReference type="GeneID" id="84800123"/>
<feature type="active site" description="Proton donor" evidence="13">
    <location>
        <position position="361"/>
    </location>
</feature>
<dbReference type="Pfam" id="PF02784">
    <property type="entry name" value="Orn_Arg_deC_N"/>
    <property type="match status" value="1"/>
</dbReference>
<name>E0E1Q1_9FIRM</name>
<dbReference type="CDD" id="cd06828">
    <property type="entry name" value="PLPDE_III_DapDC"/>
    <property type="match status" value="1"/>
</dbReference>
<dbReference type="FunFam" id="3.20.20.10:FF:000003">
    <property type="entry name" value="Diaminopimelate decarboxylase"/>
    <property type="match status" value="1"/>
</dbReference>
<dbReference type="InterPro" id="IPR022644">
    <property type="entry name" value="De-COase2_N"/>
</dbReference>
<dbReference type="GO" id="GO:0009089">
    <property type="term" value="P:lysine biosynthetic process via diaminopimelate"/>
    <property type="evidence" value="ECO:0007669"/>
    <property type="project" value="UniProtKB-UniRule"/>
</dbReference>
<dbReference type="RefSeq" id="WP_007788531.1">
    <property type="nucleotide sequence ID" value="NZ_ADGQ01000019.1"/>
</dbReference>
<evidence type="ECO:0000256" key="5">
    <source>
        <dbReference type="ARBA" id="ARBA00023154"/>
    </source>
</evidence>
<dbReference type="OrthoDB" id="9802241at2"/>
<feature type="modified residue" description="N6-(pyridoxal phosphate)lysine" evidence="12 13">
    <location>
        <position position="66"/>
    </location>
</feature>
<dbReference type="Pfam" id="PF00278">
    <property type="entry name" value="Orn_DAP_Arg_deC"/>
    <property type="match status" value="1"/>
</dbReference>
<keyword evidence="2 12" id="KW-0028">Amino-acid biosynthesis</keyword>
<feature type="binding site" evidence="12">
    <location>
        <position position="362"/>
    </location>
    <ligand>
        <name>substrate</name>
    </ligand>
</feature>
<keyword evidence="18" id="KW-1185">Reference proteome</keyword>
<feature type="binding site" evidence="12">
    <location>
        <position position="248"/>
    </location>
    <ligand>
        <name>pyridoxal 5'-phosphate</name>
        <dbReference type="ChEBI" id="CHEBI:597326"/>
    </ligand>
</feature>
<feature type="domain" description="Orn/DAP/Arg decarboxylase 2 N-terminal" evidence="16">
    <location>
        <begin position="40"/>
        <end position="296"/>
    </location>
</feature>
<dbReference type="PANTHER" id="PTHR43727">
    <property type="entry name" value="DIAMINOPIMELATE DECARBOXYLASE"/>
    <property type="match status" value="1"/>
</dbReference>
<evidence type="ECO:0000256" key="2">
    <source>
        <dbReference type="ARBA" id="ARBA00022605"/>
    </source>
</evidence>
<dbReference type="PRINTS" id="PR01181">
    <property type="entry name" value="DAPDCRBXLASE"/>
</dbReference>
<feature type="binding site" evidence="12">
    <location>
        <position position="334"/>
    </location>
    <ligand>
        <name>substrate</name>
    </ligand>
</feature>
<evidence type="ECO:0000259" key="15">
    <source>
        <dbReference type="Pfam" id="PF00278"/>
    </source>
</evidence>
<evidence type="ECO:0000256" key="12">
    <source>
        <dbReference type="HAMAP-Rule" id="MF_02120"/>
    </source>
</evidence>
<evidence type="ECO:0000313" key="18">
    <source>
        <dbReference type="Proteomes" id="UP000003244"/>
    </source>
</evidence>
<evidence type="ECO:0000256" key="7">
    <source>
        <dbReference type="ARBA" id="ARBA00050464"/>
    </source>
</evidence>
<dbReference type="NCBIfam" id="TIGR01048">
    <property type="entry name" value="lysA"/>
    <property type="match status" value="1"/>
</dbReference>
<dbReference type="Gene3D" id="2.40.37.10">
    <property type="entry name" value="Lyase, Ornithine Decarboxylase, Chain A, domain 1"/>
    <property type="match status" value="1"/>
</dbReference>
<feature type="domain" description="Orn/DAP/Arg decarboxylase 2 C-terminal" evidence="15">
    <location>
        <begin position="35"/>
        <end position="388"/>
    </location>
</feature>
<feature type="binding site" evidence="12">
    <location>
        <position position="293"/>
    </location>
    <ligand>
        <name>substrate</name>
    </ligand>
</feature>
<evidence type="ECO:0000256" key="14">
    <source>
        <dbReference type="RuleBase" id="RU003738"/>
    </source>
</evidence>
<dbReference type="AlphaFoldDB" id="E0E1Q1"/>
<dbReference type="UniPathway" id="UPA00034">
    <property type="reaction ID" value="UER00027"/>
</dbReference>
<comment type="pathway">
    <text evidence="8 12 14">Amino-acid biosynthesis; L-lysine biosynthesis via DAP pathway; L-lysine from DL-2,6-diaminopimelate: step 1/1.</text>
</comment>
<dbReference type="HAMAP" id="MF_02120">
    <property type="entry name" value="LysA"/>
    <property type="match status" value="1"/>
</dbReference>
<feature type="binding site" evidence="12">
    <location>
        <position position="330"/>
    </location>
    <ligand>
        <name>substrate</name>
    </ligand>
</feature>
<dbReference type="InterPro" id="IPR009006">
    <property type="entry name" value="Ala_racemase/Decarboxylase_C"/>
</dbReference>
<evidence type="ECO:0000259" key="16">
    <source>
        <dbReference type="Pfam" id="PF02784"/>
    </source>
</evidence>
<dbReference type="FunFam" id="2.40.37.10:FF:000003">
    <property type="entry name" value="Diaminopimelate decarboxylase"/>
    <property type="match status" value="1"/>
</dbReference>
<dbReference type="InterPro" id="IPR022643">
    <property type="entry name" value="De-COase2_C"/>
</dbReference>
<comment type="subunit">
    <text evidence="12">Homodimer.</text>
</comment>
<dbReference type="PRINTS" id="PR01179">
    <property type="entry name" value="ODADCRBXLASE"/>
</dbReference>
<dbReference type="PANTHER" id="PTHR43727:SF2">
    <property type="entry name" value="GROUP IV DECARBOXYLASE"/>
    <property type="match status" value="1"/>
</dbReference>
<dbReference type="SUPFAM" id="SSF50621">
    <property type="entry name" value="Alanine racemase C-terminal domain-like"/>
    <property type="match status" value="1"/>
</dbReference>
<proteinExistence type="inferred from homology"/>
<comment type="caution">
    <text evidence="17">The sequence shown here is derived from an EMBL/GenBank/DDBJ whole genome shotgun (WGS) entry which is preliminary data.</text>
</comment>
<keyword evidence="5 12" id="KW-0457">Lysine biosynthesis</keyword>
<evidence type="ECO:0000256" key="11">
    <source>
        <dbReference type="ARBA" id="ARBA00074972"/>
    </source>
</evidence>
<dbReference type="Proteomes" id="UP000003244">
    <property type="component" value="Unassembled WGS sequence"/>
</dbReference>
<evidence type="ECO:0000256" key="9">
    <source>
        <dbReference type="ARBA" id="ARBA00060983"/>
    </source>
</evidence>
<feature type="binding site" evidence="12">
    <location>
        <position position="390"/>
    </location>
    <ligand>
        <name>pyridoxal 5'-phosphate</name>
        <dbReference type="ChEBI" id="CHEBI:597326"/>
    </ligand>
</feature>
<evidence type="ECO:0000256" key="13">
    <source>
        <dbReference type="PIRSR" id="PIRSR600183-50"/>
    </source>
</evidence>
<protein>
    <recommendedName>
        <fullName evidence="11 12">Diaminopimelate decarboxylase</fullName>
        <shortName evidence="12">DAP decarboxylase</shortName>
        <shortName evidence="12">DAPDC</shortName>
        <ecNumber evidence="10 12">4.1.1.20</ecNumber>
    </recommendedName>
</protein>
<keyword evidence="4 12" id="KW-0663">Pyridoxal phosphate</keyword>
<feature type="binding site" evidence="12">
    <location>
        <begin position="290"/>
        <end position="293"/>
    </location>
    <ligand>
        <name>pyridoxal 5'-phosphate</name>
        <dbReference type="ChEBI" id="CHEBI:597326"/>
    </ligand>
</feature>
<dbReference type="InterPro" id="IPR000183">
    <property type="entry name" value="Orn/DAP/Arg_de-COase"/>
</dbReference>
<sequence length="431" mass="47432">MQLHGSGRINSKGHLEIGGVDTCSLVDKYGSPLFVYDEGLIRDQCRRFHKVLSKSGLDYHISYASKAFICKELVRIMKEEDMGLDVVSVGELYNALSVDFDSQKIHLHGNNKTEYEIGYALESNIGCFVVDSLAEVERIDRIAGEMGKRAKALLRVTPGVEAHTHEFITTGNTDSKFGLNIDNGQAREGVEAILRAENIDLIGLHFHIGSQIFGTEGSQAAIKKVFVWLKDLKEDLDFEAKILNIGGGFGIRYTDEDVSYPIEDALEEIIACLKESARSQGLAIPQLWLEPGRSIVGEAGYTLYRVGTIKEIPGVRTYVSIDGGMTDHIRTALYGAKYEVALANRMNEEDASLVTIAGKCCESGDLIAKDVRIPEAKIGDILVVACTGAYHYSMASNYNLMQKPAVVFVGDGKDKIVIKRESLEDLIKNQV</sequence>